<organism evidence="1 2">
    <name type="scientific">[Clostridium] leptum</name>
    <dbReference type="NCBI Taxonomy" id="1535"/>
    <lineage>
        <taxon>Bacteria</taxon>
        <taxon>Bacillati</taxon>
        <taxon>Bacillota</taxon>
        <taxon>Clostridia</taxon>
        <taxon>Eubacteriales</taxon>
        <taxon>Oscillospiraceae</taxon>
        <taxon>Oscillospiraceae incertae sedis</taxon>
    </lineage>
</organism>
<gene>
    <name evidence="1" type="ORF">DWY99_09830</name>
</gene>
<dbReference type="Proteomes" id="UP000284751">
    <property type="component" value="Unassembled WGS sequence"/>
</dbReference>
<evidence type="ECO:0000313" key="1">
    <source>
        <dbReference type="EMBL" id="RGQ38521.1"/>
    </source>
</evidence>
<dbReference type="AlphaFoldDB" id="A0A412AW09"/>
<accession>A0A412AW09</accession>
<reference evidence="1 2" key="1">
    <citation type="submission" date="2018-08" db="EMBL/GenBank/DDBJ databases">
        <title>A genome reference for cultivated species of the human gut microbiota.</title>
        <authorList>
            <person name="Zou Y."/>
            <person name="Xue W."/>
            <person name="Luo G."/>
        </authorList>
    </citation>
    <scope>NUCLEOTIDE SEQUENCE [LARGE SCALE GENOMIC DNA]</scope>
    <source>
        <strain evidence="1 2">AF28-26</strain>
    </source>
</reference>
<protein>
    <submittedName>
        <fullName evidence="1">Uncharacterized protein</fullName>
    </submittedName>
</protein>
<sequence>MPTSNKTPALSLNNWLGTDKPMRSDFTEDNLILDSVIGGHLQDAVSHLSAADREKFDSPYLLDSYAGTGDAEQHFTLPFTPKFVFVFYQTRAFSEYVAKGDYTKCNAGFAAPGLSTAAVSLQGNRLTVKQTTGEAAGKLFYNLNLRDGQYFYLAVK</sequence>
<comment type="caution">
    <text evidence="1">The sequence shown here is derived from an EMBL/GenBank/DDBJ whole genome shotgun (WGS) entry which is preliminary data.</text>
</comment>
<dbReference type="EMBL" id="QRTC01000039">
    <property type="protein sequence ID" value="RGQ38521.1"/>
    <property type="molecule type" value="Genomic_DNA"/>
</dbReference>
<evidence type="ECO:0000313" key="2">
    <source>
        <dbReference type="Proteomes" id="UP000284751"/>
    </source>
</evidence>
<proteinExistence type="predicted"/>
<name>A0A412AW09_9FIRM</name>